<dbReference type="RefSeq" id="XP_031867359.1">
    <property type="nucleotide sequence ID" value="XM_032016128.1"/>
</dbReference>
<evidence type="ECO:0000256" key="2">
    <source>
        <dbReference type="ARBA" id="ARBA00012571"/>
    </source>
</evidence>
<dbReference type="InterPro" id="IPR001568">
    <property type="entry name" value="RNase_T2-like"/>
</dbReference>
<dbReference type="Gene3D" id="3.90.730.10">
    <property type="entry name" value="Ribonuclease T2-like"/>
    <property type="match status" value="2"/>
</dbReference>
<dbReference type="EC" id="4.6.1.19" evidence="2"/>
<proteinExistence type="inferred from homology"/>
<dbReference type="GO" id="GO:0033897">
    <property type="term" value="F:ribonuclease T2 activity"/>
    <property type="evidence" value="ECO:0007669"/>
    <property type="project" value="UniProtKB-EC"/>
</dbReference>
<gene>
    <name evidence="5" type="ORF">BP5553_07505</name>
</gene>
<comment type="caution">
    <text evidence="5">The sequence shown here is derived from an EMBL/GenBank/DDBJ whole genome shotgun (WGS) entry which is preliminary data.</text>
</comment>
<dbReference type="OrthoDB" id="435754at2759"/>
<dbReference type="PANTHER" id="PTHR11240:SF79">
    <property type="entry name" value="RIBONUCLEASE T2"/>
    <property type="match status" value="1"/>
</dbReference>
<dbReference type="Proteomes" id="UP000254866">
    <property type="component" value="Unassembled WGS sequence"/>
</dbReference>
<dbReference type="Pfam" id="PF00445">
    <property type="entry name" value="Ribonuclease_T2"/>
    <property type="match status" value="1"/>
</dbReference>
<protein>
    <recommendedName>
        <fullName evidence="2">ribonuclease T2</fullName>
        <ecNumber evidence="2">4.6.1.19</ecNumber>
    </recommendedName>
</protein>
<dbReference type="GeneID" id="43600354"/>
<keyword evidence="3" id="KW-0540">Nuclease</keyword>
<dbReference type="InterPro" id="IPR033130">
    <property type="entry name" value="RNase_T2_His_AS_2"/>
</dbReference>
<evidence type="ECO:0000256" key="3">
    <source>
        <dbReference type="ARBA" id="ARBA00022759"/>
    </source>
</evidence>
<evidence type="ECO:0000256" key="4">
    <source>
        <dbReference type="RuleBase" id="RU004328"/>
    </source>
</evidence>
<keyword evidence="3" id="KW-0378">Hydrolase</keyword>
<evidence type="ECO:0000313" key="5">
    <source>
        <dbReference type="EMBL" id="RDL34377.1"/>
    </source>
</evidence>
<dbReference type="EMBL" id="NPIC01000007">
    <property type="protein sequence ID" value="RDL34377.1"/>
    <property type="molecule type" value="Genomic_DNA"/>
</dbReference>
<accession>A0A370TGP6</accession>
<dbReference type="AlphaFoldDB" id="A0A370TGP6"/>
<reference evidence="5 6" key="1">
    <citation type="journal article" date="2018" name="IMA Fungus">
        <title>IMA Genome-F 9: Draft genome sequence of Annulohypoxylon stygium, Aspergillus mulundensis, Berkeleyomyces basicola (syn. Thielaviopsis basicola), Ceratocystis smalleyi, two Cercospora beticola strains, Coleophoma cylindrospora, Fusarium fracticaudum, Phialophora cf. hyalina, and Morchella septimelata.</title>
        <authorList>
            <person name="Wingfield B.D."/>
            <person name="Bills G.F."/>
            <person name="Dong Y."/>
            <person name="Huang W."/>
            <person name="Nel W.J."/>
            <person name="Swalarsk-Parry B.S."/>
            <person name="Vaghefi N."/>
            <person name="Wilken P.M."/>
            <person name="An Z."/>
            <person name="de Beer Z.W."/>
            <person name="De Vos L."/>
            <person name="Chen L."/>
            <person name="Duong T.A."/>
            <person name="Gao Y."/>
            <person name="Hammerbacher A."/>
            <person name="Kikkert J.R."/>
            <person name="Li Y."/>
            <person name="Li H."/>
            <person name="Li K."/>
            <person name="Li Q."/>
            <person name="Liu X."/>
            <person name="Ma X."/>
            <person name="Naidoo K."/>
            <person name="Pethybridge S.J."/>
            <person name="Sun J."/>
            <person name="Steenkamp E.T."/>
            <person name="van der Nest M.A."/>
            <person name="van Wyk S."/>
            <person name="Wingfield M.J."/>
            <person name="Xiong C."/>
            <person name="Yue Q."/>
            <person name="Zhang X."/>
        </authorList>
    </citation>
    <scope>NUCLEOTIDE SEQUENCE [LARGE SCALE GENOMIC DNA]</scope>
    <source>
        <strain evidence="5 6">BP 5553</strain>
    </source>
</reference>
<evidence type="ECO:0000256" key="1">
    <source>
        <dbReference type="ARBA" id="ARBA00007469"/>
    </source>
</evidence>
<dbReference type="GO" id="GO:0005576">
    <property type="term" value="C:extracellular region"/>
    <property type="evidence" value="ECO:0007669"/>
    <property type="project" value="TreeGrafter"/>
</dbReference>
<sequence length="277" mass="30588">MPSLRSFTTFASGLLSQIPLGNINSPTESPNALSYGHHCPADSPLSCHNTTTAPDSCCFIYPGGQLLQTQFWDASPAVGPDDSWTLHGLWYAYLAFFPTSEPPIVTLQPVQVTLLTTSPQSRPDLCDGSYPTFCNAAPRHFDITQTLSARKELYLLAYMEKYWLPNSGSPERFWQHEWNKHATCINTLSPSCYGDEWKKGDEVVDFFTRAVEVFKSLDTYQALATANILPSTTATYTSDDIRGALQAITGKEVAIKCRGNQLNELELVTNPVSADFG</sequence>
<comment type="similarity">
    <text evidence="1 4">Belongs to the RNase T2 family.</text>
</comment>
<dbReference type="GO" id="GO:0003723">
    <property type="term" value="F:RNA binding"/>
    <property type="evidence" value="ECO:0007669"/>
    <property type="project" value="InterPro"/>
</dbReference>
<dbReference type="InterPro" id="IPR036430">
    <property type="entry name" value="RNase_T2-like_sf"/>
</dbReference>
<evidence type="ECO:0000313" key="6">
    <source>
        <dbReference type="Proteomes" id="UP000254866"/>
    </source>
</evidence>
<keyword evidence="3" id="KW-0255">Endonuclease</keyword>
<dbReference type="GO" id="GO:0006401">
    <property type="term" value="P:RNA catabolic process"/>
    <property type="evidence" value="ECO:0007669"/>
    <property type="project" value="TreeGrafter"/>
</dbReference>
<organism evidence="5 6">
    <name type="scientific">Venustampulla echinocandica</name>
    <dbReference type="NCBI Taxonomy" id="2656787"/>
    <lineage>
        <taxon>Eukaryota</taxon>
        <taxon>Fungi</taxon>
        <taxon>Dikarya</taxon>
        <taxon>Ascomycota</taxon>
        <taxon>Pezizomycotina</taxon>
        <taxon>Leotiomycetes</taxon>
        <taxon>Helotiales</taxon>
        <taxon>Pleuroascaceae</taxon>
        <taxon>Venustampulla</taxon>
    </lineage>
</organism>
<name>A0A370TGP6_9HELO</name>
<dbReference type="PANTHER" id="PTHR11240">
    <property type="entry name" value="RIBONUCLEASE T2"/>
    <property type="match status" value="1"/>
</dbReference>
<dbReference type="PROSITE" id="PS00531">
    <property type="entry name" value="RNASE_T2_2"/>
    <property type="match status" value="1"/>
</dbReference>
<keyword evidence="6" id="KW-1185">Reference proteome</keyword>
<dbReference type="SUPFAM" id="SSF55895">
    <property type="entry name" value="Ribonuclease Rh-like"/>
    <property type="match status" value="1"/>
</dbReference>